<gene>
    <name evidence="1" type="ORF">IFM89_001635</name>
</gene>
<evidence type="ECO:0000313" key="1">
    <source>
        <dbReference type="EMBL" id="KAF9599689.1"/>
    </source>
</evidence>
<dbReference type="SUPFAM" id="SSF54427">
    <property type="entry name" value="NTF2-like"/>
    <property type="match status" value="1"/>
</dbReference>
<dbReference type="Proteomes" id="UP000631114">
    <property type="component" value="Unassembled WGS sequence"/>
</dbReference>
<evidence type="ECO:0008006" key="3">
    <source>
        <dbReference type="Google" id="ProtNLM"/>
    </source>
</evidence>
<sequence>MASAKVSEVVVEGYDKYRSYIWGEGEKNTVWRFGAPPTYDIVNKLFEEGRTQEWAVGTLEEKVQRLLKSWEMEIFHKVRPQDFKTLNPETFTSSINGRPAAKLENVLGIGGYNAFLQTTLPVNLRAYDPSQETSESSQLVFRGTFPRGFAIEVLEVYSDAPVIVYKFRHWAYMEGPFKGHAPTGELVEFYGTAIFTLDESMKLEKVEIFYDPSVLLGQLLKGPLLDVGEASITSTTTSGCPFLRS</sequence>
<dbReference type="Gene3D" id="3.10.450.50">
    <property type="match status" value="1"/>
</dbReference>
<dbReference type="InterPro" id="IPR053218">
    <property type="entry name" value="Pathogen-related_defense"/>
</dbReference>
<dbReference type="PANTHER" id="PTHR31723">
    <property type="entry name" value="PATHOGENESIS-RELATED FAMILY PROTEIN"/>
    <property type="match status" value="1"/>
</dbReference>
<dbReference type="OrthoDB" id="65445at2759"/>
<dbReference type="EMBL" id="JADFTS010000006">
    <property type="protein sequence ID" value="KAF9599689.1"/>
    <property type="molecule type" value="Genomic_DNA"/>
</dbReference>
<keyword evidence="2" id="KW-1185">Reference proteome</keyword>
<accession>A0A835HJW5</accession>
<dbReference type="AlphaFoldDB" id="A0A835HJW5"/>
<organism evidence="1 2">
    <name type="scientific">Coptis chinensis</name>
    <dbReference type="NCBI Taxonomy" id="261450"/>
    <lineage>
        <taxon>Eukaryota</taxon>
        <taxon>Viridiplantae</taxon>
        <taxon>Streptophyta</taxon>
        <taxon>Embryophyta</taxon>
        <taxon>Tracheophyta</taxon>
        <taxon>Spermatophyta</taxon>
        <taxon>Magnoliopsida</taxon>
        <taxon>Ranunculales</taxon>
        <taxon>Ranunculaceae</taxon>
        <taxon>Coptidoideae</taxon>
        <taxon>Coptis</taxon>
    </lineage>
</organism>
<dbReference type="InterPro" id="IPR032710">
    <property type="entry name" value="NTF2-like_dom_sf"/>
</dbReference>
<comment type="caution">
    <text evidence="1">The sequence shown here is derived from an EMBL/GenBank/DDBJ whole genome shotgun (WGS) entry which is preliminary data.</text>
</comment>
<proteinExistence type="predicted"/>
<protein>
    <recommendedName>
        <fullName evidence="3">Pathogen-related protein</fullName>
    </recommendedName>
</protein>
<name>A0A835HJW5_9MAGN</name>
<dbReference type="PANTHER" id="PTHR31723:SF5">
    <property type="entry name" value="OS01G0248500 PROTEIN"/>
    <property type="match status" value="1"/>
</dbReference>
<evidence type="ECO:0000313" key="2">
    <source>
        <dbReference type="Proteomes" id="UP000631114"/>
    </source>
</evidence>
<reference evidence="1 2" key="1">
    <citation type="submission" date="2020-10" db="EMBL/GenBank/DDBJ databases">
        <title>The Coptis chinensis genome and diversification of protoberbering-type alkaloids.</title>
        <authorList>
            <person name="Wang B."/>
            <person name="Shu S."/>
            <person name="Song C."/>
            <person name="Liu Y."/>
        </authorList>
    </citation>
    <scope>NUCLEOTIDE SEQUENCE [LARGE SCALE GENOMIC DNA]</scope>
    <source>
        <strain evidence="1">HL-2020</strain>
        <tissue evidence="1">Leaf</tissue>
    </source>
</reference>